<feature type="transmembrane region" description="Helical" evidence="2">
    <location>
        <begin position="130"/>
        <end position="152"/>
    </location>
</feature>
<dbReference type="EMBL" id="JANVFT010000003">
    <property type="protein sequence ID" value="KAJ4501150.1"/>
    <property type="molecule type" value="Genomic_DNA"/>
</dbReference>
<keyword evidence="2" id="KW-1133">Transmembrane helix</keyword>
<keyword evidence="4" id="KW-1185">Reference proteome</keyword>
<keyword evidence="2" id="KW-0472">Membrane</keyword>
<name>A0ABQ8W012_9AGAR</name>
<gene>
    <name evidence="3" type="ORF">C8R41DRAFT_808338</name>
</gene>
<feature type="transmembrane region" description="Helical" evidence="2">
    <location>
        <begin position="172"/>
        <end position="190"/>
    </location>
</feature>
<organism evidence="3 4">
    <name type="scientific">Lentinula lateritia</name>
    <dbReference type="NCBI Taxonomy" id="40482"/>
    <lineage>
        <taxon>Eukaryota</taxon>
        <taxon>Fungi</taxon>
        <taxon>Dikarya</taxon>
        <taxon>Basidiomycota</taxon>
        <taxon>Agaricomycotina</taxon>
        <taxon>Agaricomycetes</taxon>
        <taxon>Agaricomycetidae</taxon>
        <taxon>Agaricales</taxon>
        <taxon>Marasmiineae</taxon>
        <taxon>Omphalotaceae</taxon>
        <taxon>Lentinula</taxon>
    </lineage>
</organism>
<feature type="region of interest" description="Disordered" evidence="1">
    <location>
        <begin position="1"/>
        <end position="28"/>
    </location>
</feature>
<proteinExistence type="predicted"/>
<comment type="caution">
    <text evidence="3">The sequence shown here is derived from an EMBL/GenBank/DDBJ whole genome shotgun (WGS) entry which is preliminary data.</text>
</comment>
<feature type="transmembrane region" description="Helical" evidence="2">
    <location>
        <begin position="262"/>
        <end position="284"/>
    </location>
</feature>
<evidence type="ECO:0000256" key="2">
    <source>
        <dbReference type="SAM" id="Phobius"/>
    </source>
</evidence>
<evidence type="ECO:0000313" key="4">
    <source>
        <dbReference type="Proteomes" id="UP001150217"/>
    </source>
</evidence>
<keyword evidence="2" id="KW-0812">Transmembrane</keyword>
<dbReference type="Proteomes" id="UP001150217">
    <property type="component" value="Unassembled WGS sequence"/>
</dbReference>
<evidence type="ECO:0000256" key="1">
    <source>
        <dbReference type="SAM" id="MobiDB-lite"/>
    </source>
</evidence>
<evidence type="ECO:0000313" key="3">
    <source>
        <dbReference type="EMBL" id="KAJ4501150.1"/>
    </source>
</evidence>
<sequence length="289" mass="31381">MDASGAPPQKTAHHGWKTPGQSQYLPRQPSPWIVEPIRHPFQLTPTSNAHLIPSSNIISNTHLHSGTNHIAVPVYPNLVASRNNPISPRPHDTYTEQQPPSHATIASRVSSRKRPIDFELWVSHNRSLSLLILSMTTTLLSVIHIVVGHAIFQAGQPSSYRIASLSSSAKAGAIGGAVITLPVVFLLHFIQCLCIERSDSSGPDDFFDDDSDTGNRILWRRMFAYVVIILMTVFMGVVTGPIGVSVLKATTSIPMLSVAQSAAASVIGGLISFPIVIAFVLYWMTSRGH</sequence>
<feature type="region of interest" description="Disordered" evidence="1">
    <location>
        <begin position="85"/>
        <end position="106"/>
    </location>
</feature>
<reference evidence="3" key="1">
    <citation type="submission" date="2022-08" db="EMBL/GenBank/DDBJ databases">
        <title>A Global Phylogenomic Analysis of the Shiitake Genus Lentinula.</title>
        <authorList>
            <consortium name="DOE Joint Genome Institute"/>
            <person name="Sierra-Patev S."/>
            <person name="Min B."/>
            <person name="Naranjo-Ortiz M."/>
            <person name="Looney B."/>
            <person name="Konkel Z."/>
            <person name="Slot J.C."/>
            <person name="Sakamoto Y."/>
            <person name="Steenwyk J.L."/>
            <person name="Rokas A."/>
            <person name="Carro J."/>
            <person name="Camarero S."/>
            <person name="Ferreira P."/>
            <person name="Molpeceres G."/>
            <person name="Ruiz-Duenas F.J."/>
            <person name="Serrano A."/>
            <person name="Henrissat B."/>
            <person name="Drula E."/>
            <person name="Hughes K.W."/>
            <person name="Mata J.L."/>
            <person name="Ishikawa N.K."/>
            <person name="Vargas-Isla R."/>
            <person name="Ushijima S."/>
            <person name="Smith C.A."/>
            <person name="Ahrendt S."/>
            <person name="Andreopoulos W."/>
            <person name="He G."/>
            <person name="Labutti K."/>
            <person name="Lipzen A."/>
            <person name="Ng V."/>
            <person name="Riley R."/>
            <person name="Sandor L."/>
            <person name="Barry K."/>
            <person name="Martinez A.T."/>
            <person name="Xiao Y."/>
            <person name="Gibbons J.G."/>
            <person name="Terashima K."/>
            <person name="Grigoriev I.V."/>
            <person name="Hibbett D.S."/>
        </authorList>
    </citation>
    <scope>NUCLEOTIDE SEQUENCE</scope>
    <source>
        <strain evidence="3">RHP3577 ss4</strain>
    </source>
</reference>
<protein>
    <submittedName>
        <fullName evidence="3">Uncharacterized protein</fullName>
    </submittedName>
</protein>
<feature type="transmembrane region" description="Helical" evidence="2">
    <location>
        <begin position="222"/>
        <end position="242"/>
    </location>
</feature>
<accession>A0ABQ8W012</accession>